<accession>A0A382CZ73</accession>
<dbReference type="InterPro" id="IPR003400">
    <property type="entry name" value="ExbD"/>
</dbReference>
<evidence type="ECO:0000256" key="2">
    <source>
        <dbReference type="ARBA" id="ARBA00022475"/>
    </source>
</evidence>
<evidence type="ECO:0008006" key="8">
    <source>
        <dbReference type="Google" id="ProtNLM"/>
    </source>
</evidence>
<dbReference type="PANTHER" id="PTHR30558">
    <property type="entry name" value="EXBD MEMBRANE COMPONENT OF PMF-DRIVEN MACROMOLECULE IMPORT SYSTEM"/>
    <property type="match status" value="1"/>
</dbReference>
<name>A0A382CZ73_9ZZZZ</name>
<keyword evidence="5 6" id="KW-0472">Membrane</keyword>
<reference evidence="7" key="1">
    <citation type="submission" date="2018-05" db="EMBL/GenBank/DDBJ databases">
        <authorList>
            <person name="Lanie J.A."/>
            <person name="Ng W.-L."/>
            <person name="Kazmierczak K.M."/>
            <person name="Andrzejewski T.M."/>
            <person name="Davidsen T.M."/>
            <person name="Wayne K.J."/>
            <person name="Tettelin H."/>
            <person name="Glass J.I."/>
            <person name="Rusch D."/>
            <person name="Podicherti R."/>
            <person name="Tsui H.-C.T."/>
            <person name="Winkler M.E."/>
        </authorList>
    </citation>
    <scope>NUCLEOTIDE SEQUENCE</scope>
</reference>
<evidence type="ECO:0000313" key="7">
    <source>
        <dbReference type="EMBL" id="SVB31470.1"/>
    </source>
</evidence>
<evidence type="ECO:0000256" key="6">
    <source>
        <dbReference type="SAM" id="Phobius"/>
    </source>
</evidence>
<keyword evidence="3 6" id="KW-0812">Transmembrane</keyword>
<evidence type="ECO:0000256" key="3">
    <source>
        <dbReference type="ARBA" id="ARBA00022692"/>
    </source>
</evidence>
<sequence>MREVSDQHLEEEGESEINLTPMLDVVFIMLIFFIVTSVFVKDPGAEVLRPQATTALSADKASIFIAVTSDDEIWIDRRRVDEAGARLAIERLHTEYPEGGVVIQADSGAHNQAV</sequence>
<dbReference type="Pfam" id="PF02472">
    <property type="entry name" value="ExbD"/>
    <property type="match status" value="1"/>
</dbReference>
<dbReference type="AlphaFoldDB" id="A0A382CZ73"/>
<evidence type="ECO:0000256" key="5">
    <source>
        <dbReference type="ARBA" id="ARBA00023136"/>
    </source>
</evidence>
<keyword evidence="2" id="KW-1003">Cell membrane</keyword>
<dbReference type="GO" id="GO:0005886">
    <property type="term" value="C:plasma membrane"/>
    <property type="evidence" value="ECO:0007669"/>
    <property type="project" value="UniProtKB-SubCell"/>
</dbReference>
<evidence type="ECO:0000256" key="4">
    <source>
        <dbReference type="ARBA" id="ARBA00022989"/>
    </source>
</evidence>
<dbReference type="EMBL" id="UINC01036862">
    <property type="protein sequence ID" value="SVB31470.1"/>
    <property type="molecule type" value="Genomic_DNA"/>
</dbReference>
<comment type="subcellular location">
    <subcellularLocation>
        <location evidence="1">Cell membrane</location>
        <topology evidence="1">Single-pass membrane protein</topology>
    </subcellularLocation>
</comment>
<dbReference type="GO" id="GO:0022857">
    <property type="term" value="F:transmembrane transporter activity"/>
    <property type="evidence" value="ECO:0007669"/>
    <property type="project" value="InterPro"/>
</dbReference>
<proteinExistence type="predicted"/>
<protein>
    <recommendedName>
        <fullName evidence="8">Biopolymer transporter ExbD</fullName>
    </recommendedName>
</protein>
<keyword evidence="4 6" id="KW-1133">Transmembrane helix</keyword>
<evidence type="ECO:0000256" key="1">
    <source>
        <dbReference type="ARBA" id="ARBA00004162"/>
    </source>
</evidence>
<dbReference type="PANTHER" id="PTHR30558:SF13">
    <property type="entry name" value="BIOPOLYMER TRANSPORT PROTEIN EXBD2"/>
    <property type="match status" value="1"/>
</dbReference>
<feature type="transmembrane region" description="Helical" evidence="6">
    <location>
        <begin position="20"/>
        <end position="40"/>
    </location>
</feature>
<gene>
    <name evidence="7" type="ORF">METZ01_LOCUS184324</name>
</gene>
<feature type="non-terminal residue" evidence="7">
    <location>
        <position position="114"/>
    </location>
</feature>
<organism evidence="7">
    <name type="scientific">marine metagenome</name>
    <dbReference type="NCBI Taxonomy" id="408172"/>
    <lineage>
        <taxon>unclassified sequences</taxon>
        <taxon>metagenomes</taxon>
        <taxon>ecological metagenomes</taxon>
    </lineage>
</organism>